<dbReference type="AlphaFoldDB" id="A0A9K3DM34"/>
<gene>
    <name evidence="2" type="ORF">HanXRQr2_Chr17g0831741</name>
</gene>
<organism evidence="2 3">
    <name type="scientific">Helianthus annuus</name>
    <name type="common">Common sunflower</name>
    <dbReference type="NCBI Taxonomy" id="4232"/>
    <lineage>
        <taxon>Eukaryota</taxon>
        <taxon>Viridiplantae</taxon>
        <taxon>Streptophyta</taxon>
        <taxon>Embryophyta</taxon>
        <taxon>Tracheophyta</taxon>
        <taxon>Spermatophyta</taxon>
        <taxon>Magnoliopsida</taxon>
        <taxon>eudicotyledons</taxon>
        <taxon>Gunneridae</taxon>
        <taxon>Pentapetalae</taxon>
        <taxon>asterids</taxon>
        <taxon>campanulids</taxon>
        <taxon>Asterales</taxon>
        <taxon>Asteraceae</taxon>
        <taxon>Asteroideae</taxon>
        <taxon>Heliantheae alliance</taxon>
        <taxon>Heliantheae</taxon>
        <taxon>Helianthus</taxon>
    </lineage>
</organism>
<reference evidence="2" key="2">
    <citation type="submission" date="2020-06" db="EMBL/GenBank/DDBJ databases">
        <title>Helianthus annuus Genome sequencing and assembly Release 2.</title>
        <authorList>
            <person name="Gouzy J."/>
            <person name="Langlade N."/>
            <person name="Munos S."/>
        </authorList>
    </citation>
    <scope>NUCLEOTIDE SEQUENCE</scope>
    <source>
        <tissue evidence="2">Leaves</tissue>
    </source>
</reference>
<sequence>MLSSLKHINIISFVGFVDENDEKIVIYELATHGSLDQHISDPTLNWSRRLQICLGVARALSYVHYAIIHCDINSSKIFLDEDWEPKLFGFEFSTKYPQSWRHRLLYSHDSRYSHESMTPKFDVYCFGTLMFEILCGRKPVIREDVVEEKVDDIIDPNLRKQIDTQSLISFLNIAETCLKKELVERPTMDQIVKELEEAMELQSKHENLGHSAAAAADEDASTKRSKVSILLISLR</sequence>
<dbReference type="Gramene" id="mRNA:HanXRQr2_Chr17g0831741">
    <property type="protein sequence ID" value="mRNA:HanXRQr2_Chr17g0831741"/>
    <property type="gene ID" value="HanXRQr2_Chr17g0831741"/>
</dbReference>
<protein>
    <recommendedName>
        <fullName evidence="1">Protein kinase domain-containing protein</fullName>
    </recommendedName>
</protein>
<dbReference type="Proteomes" id="UP000215914">
    <property type="component" value="Unassembled WGS sequence"/>
</dbReference>
<dbReference type="Gene3D" id="1.10.510.10">
    <property type="entry name" value="Transferase(Phosphotransferase) domain 1"/>
    <property type="match status" value="1"/>
</dbReference>
<keyword evidence="3" id="KW-1185">Reference proteome</keyword>
<dbReference type="PANTHER" id="PTHR27003:SF383">
    <property type="entry name" value="TYROSINE-PROTEIN KINASE, NON-RECEPTOR JAK_TYK2-RELATED"/>
    <property type="match status" value="1"/>
</dbReference>
<accession>A0A9K3DM34</accession>
<dbReference type="SUPFAM" id="SSF56112">
    <property type="entry name" value="Protein kinase-like (PK-like)"/>
    <property type="match status" value="1"/>
</dbReference>
<dbReference type="GO" id="GO:0004714">
    <property type="term" value="F:transmembrane receptor protein tyrosine kinase activity"/>
    <property type="evidence" value="ECO:0007669"/>
    <property type="project" value="InterPro"/>
</dbReference>
<proteinExistence type="predicted"/>
<evidence type="ECO:0000313" key="3">
    <source>
        <dbReference type="Proteomes" id="UP000215914"/>
    </source>
</evidence>
<dbReference type="Pfam" id="PF07714">
    <property type="entry name" value="PK_Tyr_Ser-Thr"/>
    <property type="match status" value="1"/>
</dbReference>
<reference evidence="2" key="1">
    <citation type="journal article" date="2017" name="Nature">
        <title>The sunflower genome provides insights into oil metabolism, flowering and Asterid evolution.</title>
        <authorList>
            <person name="Badouin H."/>
            <person name="Gouzy J."/>
            <person name="Grassa C.J."/>
            <person name="Murat F."/>
            <person name="Staton S.E."/>
            <person name="Cottret L."/>
            <person name="Lelandais-Briere C."/>
            <person name="Owens G.L."/>
            <person name="Carrere S."/>
            <person name="Mayjonade B."/>
            <person name="Legrand L."/>
            <person name="Gill N."/>
            <person name="Kane N.C."/>
            <person name="Bowers J.E."/>
            <person name="Hubner S."/>
            <person name="Bellec A."/>
            <person name="Berard A."/>
            <person name="Berges H."/>
            <person name="Blanchet N."/>
            <person name="Boniface M.C."/>
            <person name="Brunel D."/>
            <person name="Catrice O."/>
            <person name="Chaidir N."/>
            <person name="Claudel C."/>
            <person name="Donnadieu C."/>
            <person name="Faraut T."/>
            <person name="Fievet G."/>
            <person name="Helmstetter N."/>
            <person name="King M."/>
            <person name="Knapp S.J."/>
            <person name="Lai Z."/>
            <person name="Le Paslier M.C."/>
            <person name="Lippi Y."/>
            <person name="Lorenzon L."/>
            <person name="Mandel J.R."/>
            <person name="Marage G."/>
            <person name="Marchand G."/>
            <person name="Marquand E."/>
            <person name="Bret-Mestries E."/>
            <person name="Morien E."/>
            <person name="Nambeesan S."/>
            <person name="Nguyen T."/>
            <person name="Pegot-Espagnet P."/>
            <person name="Pouilly N."/>
            <person name="Raftis F."/>
            <person name="Sallet E."/>
            <person name="Schiex T."/>
            <person name="Thomas J."/>
            <person name="Vandecasteele C."/>
            <person name="Vares D."/>
            <person name="Vear F."/>
            <person name="Vautrin S."/>
            <person name="Crespi M."/>
            <person name="Mangin B."/>
            <person name="Burke J.M."/>
            <person name="Salse J."/>
            <person name="Munos S."/>
            <person name="Vincourt P."/>
            <person name="Rieseberg L.H."/>
            <person name="Langlade N.B."/>
        </authorList>
    </citation>
    <scope>NUCLEOTIDE SEQUENCE</scope>
    <source>
        <tissue evidence="2">Leaves</tissue>
    </source>
</reference>
<name>A0A9K3DM34_HELAN</name>
<feature type="domain" description="Protein kinase" evidence="1">
    <location>
        <begin position="1"/>
        <end position="208"/>
    </location>
</feature>
<dbReference type="InterPro" id="IPR000719">
    <property type="entry name" value="Prot_kinase_dom"/>
</dbReference>
<dbReference type="GO" id="GO:0005524">
    <property type="term" value="F:ATP binding"/>
    <property type="evidence" value="ECO:0007669"/>
    <property type="project" value="InterPro"/>
</dbReference>
<dbReference type="PANTHER" id="PTHR27003">
    <property type="entry name" value="OS07G0166700 PROTEIN"/>
    <property type="match status" value="1"/>
</dbReference>
<dbReference type="InterPro" id="IPR045272">
    <property type="entry name" value="ANXUR1/2-like"/>
</dbReference>
<dbReference type="PROSITE" id="PS50011">
    <property type="entry name" value="PROTEIN_KINASE_DOM"/>
    <property type="match status" value="1"/>
</dbReference>
<keyword evidence="2" id="KW-0808">Transferase</keyword>
<dbReference type="EMBL" id="MNCJ02000332">
    <property type="protein sequence ID" value="KAF5757859.1"/>
    <property type="molecule type" value="Genomic_DNA"/>
</dbReference>
<comment type="caution">
    <text evidence="2">The sequence shown here is derived from an EMBL/GenBank/DDBJ whole genome shotgun (WGS) entry which is preliminary data.</text>
</comment>
<evidence type="ECO:0000313" key="2">
    <source>
        <dbReference type="EMBL" id="KAF5757859.1"/>
    </source>
</evidence>
<dbReference type="InterPro" id="IPR001245">
    <property type="entry name" value="Ser-Thr/Tyr_kinase_cat_dom"/>
</dbReference>
<evidence type="ECO:0000259" key="1">
    <source>
        <dbReference type="PROSITE" id="PS50011"/>
    </source>
</evidence>
<dbReference type="InterPro" id="IPR011009">
    <property type="entry name" value="Kinase-like_dom_sf"/>
</dbReference>
<dbReference type="PIRSF" id="PIRSF000654">
    <property type="entry name" value="Integrin-linked_kinase"/>
    <property type="match status" value="1"/>
</dbReference>